<gene>
    <name evidence="14" type="ORF">HYALB_00002262</name>
</gene>
<reference evidence="14" key="1">
    <citation type="submission" date="2021-07" db="EMBL/GenBank/DDBJ databases">
        <authorList>
            <person name="Durling M."/>
        </authorList>
    </citation>
    <scope>NUCLEOTIDE SEQUENCE</scope>
</reference>
<evidence type="ECO:0000256" key="5">
    <source>
        <dbReference type="ARBA" id="ARBA00022448"/>
    </source>
</evidence>
<feature type="compositionally biased region" description="Polar residues" evidence="13">
    <location>
        <begin position="743"/>
        <end position="752"/>
    </location>
</feature>
<feature type="region of interest" description="Disordered" evidence="13">
    <location>
        <begin position="729"/>
        <end position="762"/>
    </location>
</feature>
<feature type="compositionally biased region" description="Basic and acidic residues" evidence="13">
    <location>
        <begin position="2129"/>
        <end position="2141"/>
    </location>
</feature>
<evidence type="ECO:0000256" key="9">
    <source>
        <dbReference type="ARBA" id="ARBA00023136"/>
    </source>
</evidence>
<dbReference type="PANTHER" id="PTHR13190">
    <property type="entry name" value="AUTOPHAGY-RELATED 2, ISOFORM A"/>
    <property type="match status" value="1"/>
</dbReference>
<dbReference type="GO" id="GO:0061723">
    <property type="term" value="P:glycophagy"/>
    <property type="evidence" value="ECO:0007669"/>
    <property type="project" value="TreeGrafter"/>
</dbReference>
<dbReference type="GO" id="GO:0034727">
    <property type="term" value="P:piecemeal microautophagy of the nucleus"/>
    <property type="evidence" value="ECO:0007669"/>
    <property type="project" value="TreeGrafter"/>
</dbReference>
<feature type="region of interest" description="Disordered" evidence="13">
    <location>
        <begin position="973"/>
        <end position="1002"/>
    </location>
</feature>
<keyword evidence="5" id="KW-0813">Transport</keyword>
<dbReference type="GO" id="GO:0000045">
    <property type="term" value="P:autophagosome assembly"/>
    <property type="evidence" value="ECO:0007669"/>
    <property type="project" value="TreeGrafter"/>
</dbReference>
<feature type="region of interest" description="Disordered" evidence="13">
    <location>
        <begin position="1703"/>
        <end position="1735"/>
    </location>
</feature>
<dbReference type="OrthoDB" id="18982at2759"/>
<feature type="region of interest" description="Disordered" evidence="13">
    <location>
        <begin position="116"/>
        <end position="158"/>
    </location>
</feature>
<comment type="catalytic activity">
    <reaction evidence="10">
        <text>a 1,2-diacyl-sn-glycero-3-phospho-L-serine(in) = a 1,2-diacyl-sn-glycero-3-phospho-L-serine(out)</text>
        <dbReference type="Rhea" id="RHEA:38663"/>
        <dbReference type="ChEBI" id="CHEBI:57262"/>
    </reaction>
</comment>
<evidence type="ECO:0000256" key="3">
    <source>
        <dbReference type="ARBA" id="ARBA00009714"/>
    </source>
</evidence>
<dbReference type="GO" id="GO:0000422">
    <property type="term" value="P:autophagy of mitochondrion"/>
    <property type="evidence" value="ECO:0007669"/>
    <property type="project" value="TreeGrafter"/>
</dbReference>
<dbReference type="GO" id="GO:0006869">
    <property type="term" value="P:lipid transport"/>
    <property type="evidence" value="ECO:0007669"/>
    <property type="project" value="UniProtKB-KW"/>
</dbReference>
<feature type="compositionally biased region" description="Acidic residues" evidence="13">
    <location>
        <begin position="546"/>
        <end position="558"/>
    </location>
</feature>
<comment type="catalytic activity">
    <reaction evidence="12">
        <text>a 1,2-diacyl-sn-glycero-3-phosphocholine(in) = a 1,2-diacyl-sn-glycero-3-phosphocholine(out)</text>
        <dbReference type="Rhea" id="RHEA:38571"/>
        <dbReference type="ChEBI" id="CHEBI:57643"/>
    </reaction>
</comment>
<comment type="subcellular location">
    <subcellularLocation>
        <location evidence="1">Endoplasmic reticulum membrane</location>
        <topology evidence="1">Peripheral membrane protein</topology>
    </subcellularLocation>
    <subcellularLocation>
        <location evidence="2">Preautophagosomal structure membrane</location>
        <topology evidence="2">Peripheral membrane protein</topology>
    </subcellularLocation>
</comment>
<evidence type="ECO:0000256" key="6">
    <source>
        <dbReference type="ARBA" id="ARBA00022824"/>
    </source>
</evidence>
<keyword evidence="7" id="KW-0072">Autophagy</keyword>
<dbReference type="PANTHER" id="PTHR13190:SF1">
    <property type="entry name" value="AUTOPHAGY-RELATED 2, ISOFORM A"/>
    <property type="match status" value="1"/>
</dbReference>
<comment type="similarity">
    <text evidence="3">Belongs to the ATG2 family.</text>
</comment>
<feature type="region of interest" description="Disordered" evidence="13">
    <location>
        <begin position="438"/>
        <end position="560"/>
    </location>
</feature>
<dbReference type="GO" id="GO:0061709">
    <property type="term" value="P:reticulophagy"/>
    <property type="evidence" value="ECO:0007669"/>
    <property type="project" value="TreeGrafter"/>
</dbReference>
<feature type="region of interest" description="Disordered" evidence="13">
    <location>
        <begin position="799"/>
        <end position="819"/>
    </location>
</feature>
<comment type="catalytic activity">
    <reaction evidence="11">
        <text>a 1,2-diacyl-sn-glycero-3-phosphoethanolamine(in) = a 1,2-diacyl-sn-glycero-3-phosphoethanolamine(out)</text>
        <dbReference type="Rhea" id="RHEA:38895"/>
        <dbReference type="ChEBI" id="CHEBI:64612"/>
    </reaction>
</comment>
<dbReference type="GO" id="GO:0032266">
    <property type="term" value="F:phosphatidylinositol-3-phosphate binding"/>
    <property type="evidence" value="ECO:0007669"/>
    <property type="project" value="TreeGrafter"/>
</dbReference>
<evidence type="ECO:0000313" key="15">
    <source>
        <dbReference type="Proteomes" id="UP000701801"/>
    </source>
</evidence>
<proteinExistence type="inferred from homology"/>
<feature type="compositionally biased region" description="Low complexity" evidence="13">
    <location>
        <begin position="522"/>
        <end position="531"/>
    </location>
</feature>
<dbReference type="Proteomes" id="UP000701801">
    <property type="component" value="Unassembled WGS sequence"/>
</dbReference>
<dbReference type="GO" id="GO:0034045">
    <property type="term" value="C:phagophore assembly site membrane"/>
    <property type="evidence" value="ECO:0007669"/>
    <property type="project" value="UniProtKB-SubCell"/>
</dbReference>
<feature type="region of interest" description="Disordered" evidence="13">
    <location>
        <begin position="583"/>
        <end position="638"/>
    </location>
</feature>
<evidence type="ECO:0000256" key="2">
    <source>
        <dbReference type="ARBA" id="ARBA00004623"/>
    </source>
</evidence>
<comment type="caution">
    <text evidence="14">The sequence shown here is derived from an EMBL/GenBank/DDBJ whole genome shotgun (WGS) entry which is preliminary data.</text>
</comment>
<accession>A0A9N9Q1J0</accession>
<name>A0A9N9Q1J0_9HELO</name>
<feature type="compositionally biased region" description="Basic residues" evidence="13">
    <location>
        <begin position="1722"/>
        <end position="1735"/>
    </location>
</feature>
<feature type="region of interest" description="Disordered" evidence="13">
    <location>
        <begin position="1297"/>
        <end position="1318"/>
    </location>
</feature>
<keyword evidence="15" id="KW-1185">Reference proteome</keyword>
<dbReference type="EMBL" id="CAJVRM010000640">
    <property type="protein sequence ID" value="CAG8982483.1"/>
    <property type="molecule type" value="Genomic_DNA"/>
</dbReference>
<feature type="compositionally biased region" description="Low complexity" evidence="13">
    <location>
        <begin position="448"/>
        <end position="468"/>
    </location>
</feature>
<feature type="region of interest" description="Disordered" evidence="13">
    <location>
        <begin position="395"/>
        <end position="418"/>
    </location>
</feature>
<feature type="compositionally biased region" description="Polar residues" evidence="13">
    <location>
        <begin position="1297"/>
        <end position="1308"/>
    </location>
</feature>
<feature type="compositionally biased region" description="Polar residues" evidence="13">
    <location>
        <begin position="403"/>
        <end position="418"/>
    </location>
</feature>
<feature type="compositionally biased region" description="Basic and acidic residues" evidence="13">
    <location>
        <begin position="753"/>
        <end position="762"/>
    </location>
</feature>
<feature type="region of interest" description="Disordered" evidence="13">
    <location>
        <begin position="327"/>
        <end position="360"/>
    </location>
</feature>
<evidence type="ECO:0000256" key="8">
    <source>
        <dbReference type="ARBA" id="ARBA00023055"/>
    </source>
</evidence>
<feature type="compositionally biased region" description="Low complexity" evidence="13">
    <location>
        <begin position="1703"/>
        <end position="1718"/>
    </location>
</feature>
<evidence type="ECO:0000256" key="12">
    <source>
        <dbReference type="ARBA" id="ARBA00024631"/>
    </source>
</evidence>
<evidence type="ECO:0000256" key="4">
    <source>
        <dbReference type="ARBA" id="ARBA00018070"/>
    </source>
</evidence>
<keyword evidence="9" id="KW-0472">Membrane</keyword>
<keyword evidence="6" id="KW-0256">Endoplasmic reticulum</keyword>
<evidence type="ECO:0000256" key="13">
    <source>
        <dbReference type="SAM" id="MobiDB-lite"/>
    </source>
</evidence>
<feature type="compositionally biased region" description="Basic and acidic residues" evidence="13">
    <location>
        <begin position="806"/>
        <end position="819"/>
    </location>
</feature>
<feature type="region of interest" description="Disordered" evidence="13">
    <location>
        <begin position="2121"/>
        <end position="2141"/>
    </location>
</feature>
<evidence type="ECO:0000313" key="14">
    <source>
        <dbReference type="EMBL" id="CAG8982483.1"/>
    </source>
</evidence>
<protein>
    <recommendedName>
        <fullName evidence="4">Autophagy-related protein 2</fullName>
    </recommendedName>
</protein>
<feature type="compositionally biased region" description="Basic and acidic residues" evidence="13">
    <location>
        <begin position="346"/>
        <end position="360"/>
    </location>
</feature>
<feature type="compositionally biased region" description="Basic and acidic residues" evidence="13">
    <location>
        <begin position="141"/>
        <end position="151"/>
    </location>
</feature>
<organism evidence="14 15">
    <name type="scientific">Hymenoscyphus albidus</name>
    <dbReference type="NCBI Taxonomy" id="595503"/>
    <lineage>
        <taxon>Eukaryota</taxon>
        <taxon>Fungi</taxon>
        <taxon>Dikarya</taxon>
        <taxon>Ascomycota</taxon>
        <taxon>Pezizomycotina</taxon>
        <taxon>Leotiomycetes</taxon>
        <taxon>Helotiales</taxon>
        <taxon>Helotiaceae</taxon>
        <taxon>Hymenoscyphus</taxon>
    </lineage>
</organism>
<evidence type="ECO:0000256" key="10">
    <source>
        <dbReference type="ARBA" id="ARBA00024479"/>
    </source>
</evidence>
<dbReference type="GO" id="GO:0043495">
    <property type="term" value="F:protein-membrane adaptor activity"/>
    <property type="evidence" value="ECO:0007669"/>
    <property type="project" value="TreeGrafter"/>
</dbReference>
<evidence type="ECO:0000256" key="11">
    <source>
        <dbReference type="ARBA" id="ARBA00024615"/>
    </source>
</evidence>
<sequence length="2141" mass="234370">MTSYLPRLGGIFKFDYQKRLLLYVLSRLEIFETDNLDLENLNLVFGQKNVFEFRDVGLRLKKLESLLQLPPSFEVNKARVLLLRLTIPLNIYASPILVEVDGVECQLHVRLISEKDTSHTNRDRRKTKPQHQGFGTGQGTARHDPGGRNPEDTASDDLEPAIPTVADLAQSFLQTEPEKNKAEMEAAILAEAPDLDSMSVLSEETETFGTGEPITLPIFIKKFLESIFDRLQVRIQGIILNLELEFPSDTLKASITDARDPVTVQLRIEDIDIEGVAQTAEIDSSMTQNPLHKEGKRLISLSKIQGVLISEANLFYSLAQSSAISSPSAAHSEISEGKTSGPRPPVAHDEIQKPEEGSEIKESVASLQGLSTPSIAEHLSGLRSLSASVHISEGGRFDDASERGSNMSGSIRDSMSEVSQSVLQNSAYYGQLTDSECLGEEESEARRPLLSSRDLQSSQSPSSTPRASMLIQKTDDREIDGLDSPENLMQESTLLPPRPYSRFSEERISQSQSHITEDTESESLQSSLALEDISKASRSSVIHENNDEDEDSSSDGEDLTQSKMFNHEDAESLYLSAISHSPSARIPGGWTESSDRNEDGLSISRSKHQSQVQDEGLDNLEHARQRSPMVRSTASMADSVRTAKTSASTHSTAAQMKASIPRLPSLVSDLSSTSSEGFNKIMKPILFLDRVNIYVPALNQDIPIDPGLNASALVQSTFEQDLAESSTFDLPGAFSGHLPRRNAPSTLPQTSHPPRETKAKTPSKDIEVAIGNLSTQFDVSVGRLIFMITRQLQEALNQTPAPASKLDSESNDAKEKGGSSDFKLSVEKIDVAFVERLEGILGSRRTSLVPEPVPDTDVLLRSSLKGLNITSRNSSSASNTAVTIQKFVFGYATGNIVSFESNPKIHASVKDLKADEGIDVRVNVYKDADVTRAEVVTLPIHVTIDLQRLDETFSWFGGLSSVLNLGSSMASNSTITATSPGKPKSRGVHFETPQLPDDKSRVAQKKPDIRIGGFILELVGAECSIGVETSAVKIVNRDEKIGVSVQAIRLFGPLLKNLQRSPAILVEITSTRIDFLTTPDERDLNRLLSLITPSKSPYDSGDDIMLDNLLRQRRQGSVLKLKMDNFQVKVDNLDDLSYLPDLGEEVSRLATVAKYLPDDDRPGLLSLVSFREFGADIKINETLGSIKLASTDIEVAHITLPSLVALSIGTISAHRNSSEELVGVAVNAELRDPRARNPAIMARMIGNEMEPVVKFQFWNLKFEYRVPTLMTILGLVEGATAQDMSASMGASVATLTEFTRSRSPQATRKPSRSDAPTSKPLLINVAMRDCILGLNPLGLPSKLLVCLTDARLTASVPKDKKTSASMNVDKASLLVIDNVANIISDDLTNQPRRPSFSASSSQVTDLCAMGFVSVSYISSAKAIITVSTDTNDEQCVDVELRDDLFVLESCADSTQTLVAILGALAPPSIPSTEKKYRTKVVPVKDLLASLTADAFGTAEGNYDFDEDFDLETFDLDSEFSLEDQDDDIMAGMGIADSSTKLSSRDTHEGVLVNTTFQESQESEPEGELNFVDNHFATGSVLEGTAHRWDSSKNNYARSSDTQKRKSPLKVLVRDVHVIWNLFDGYDWQETRDTISKAVRDIESKANEKRARLHAQSTFDQDVDEEDDVISDILFNSIYIGVPTKRDSNDLSAAINQGLNDNATETESVATTTVSSATSRQGGSRKPKQKSLRLSRSKHHKIAFELSGINIDMVAYPPGSGETQSSIDVRILDLEVFDNIHTSTWRKFATGMQKPHERQTGSSMVHLEILNVKPVPELAASEIVLKATILPLRLHVDQDALDFITRFFEFKDETAHSRAPSSPGDAPFIQRAEVNSVVVKLDFKPKRVDYAGLRSGRTTEFMNFVILEEADMTLRRTIIYGVTGFEKLGKCLNDIWMPDIKKNQLPGILAGIAPIRSLVNVGGGVRQLVEVPVREYKKDGRIVRSVSKGAAVFAKTTGTELVRLGAKAMIGFQTVLQEAEGFLGPTKEIRPAEDEESEEQHNEISRYANQPIGVLQGIRGGYAGLQQDLFLATDAFIAIPGEIMESGNAAGVFKAVRNHAPTAILRPPIAVANALGQALLGATNSLDPGNRQRADDKYKKHR</sequence>
<evidence type="ECO:0000256" key="1">
    <source>
        <dbReference type="ARBA" id="ARBA00004406"/>
    </source>
</evidence>
<dbReference type="Pfam" id="PF13329">
    <property type="entry name" value="ATG2_CAD"/>
    <property type="match status" value="1"/>
</dbReference>
<dbReference type="InterPro" id="IPR026849">
    <property type="entry name" value="ATG2"/>
</dbReference>
<dbReference type="GO" id="GO:0005789">
    <property type="term" value="C:endoplasmic reticulum membrane"/>
    <property type="evidence" value="ECO:0007669"/>
    <property type="project" value="UniProtKB-SubCell"/>
</dbReference>
<dbReference type="GO" id="GO:0061908">
    <property type="term" value="C:phagophore"/>
    <property type="evidence" value="ECO:0007669"/>
    <property type="project" value="TreeGrafter"/>
</dbReference>
<evidence type="ECO:0000256" key="7">
    <source>
        <dbReference type="ARBA" id="ARBA00023006"/>
    </source>
</evidence>
<keyword evidence="8" id="KW-0445">Lipid transport</keyword>